<dbReference type="PANTHER" id="PTHR11886:SF38">
    <property type="entry name" value="DYNEIN LIGHT CHAIN"/>
    <property type="match status" value="1"/>
</dbReference>
<keyword evidence="1" id="KW-0206">Cytoskeleton</keyword>
<dbReference type="GO" id="GO:0045505">
    <property type="term" value="F:dynein intermediate chain binding"/>
    <property type="evidence" value="ECO:0007669"/>
    <property type="project" value="TreeGrafter"/>
</dbReference>
<dbReference type="SUPFAM" id="SSF54648">
    <property type="entry name" value="DLC"/>
    <property type="match status" value="1"/>
</dbReference>
<dbReference type="SMART" id="SM01375">
    <property type="entry name" value="Dynein_light"/>
    <property type="match status" value="1"/>
</dbReference>
<dbReference type="RefSeq" id="XP_028876667.1">
    <property type="nucleotide sequence ID" value="XM_029032041.1"/>
</dbReference>
<feature type="compositionally biased region" description="Polar residues" evidence="2">
    <location>
        <begin position="1"/>
        <end position="10"/>
    </location>
</feature>
<dbReference type="Proteomes" id="UP000192257">
    <property type="component" value="Unassembled WGS sequence"/>
</dbReference>
<comment type="similarity">
    <text evidence="1">Belongs to the dynein light chain family.</text>
</comment>
<dbReference type="Pfam" id="PF01221">
    <property type="entry name" value="Dynein_light"/>
    <property type="match status" value="1"/>
</dbReference>
<gene>
    <name evidence="3" type="ORF">TM35_002251020</name>
</gene>
<dbReference type="PANTHER" id="PTHR11886">
    <property type="entry name" value="DYNEIN LIGHT CHAIN"/>
    <property type="match status" value="1"/>
</dbReference>
<dbReference type="Gene3D" id="3.30.740.10">
    <property type="entry name" value="Protein Inhibitor Of Neuronal Nitric Oxide Synthase"/>
    <property type="match status" value="1"/>
</dbReference>
<feature type="compositionally biased region" description="Low complexity" evidence="2">
    <location>
        <begin position="19"/>
        <end position="29"/>
    </location>
</feature>
<dbReference type="VEuPathDB" id="TriTrypDB:TM35_002251020"/>
<keyword evidence="1" id="KW-0493">Microtubule</keyword>
<evidence type="ECO:0000256" key="2">
    <source>
        <dbReference type="SAM" id="MobiDB-lite"/>
    </source>
</evidence>
<comment type="caution">
    <text evidence="3">The sequence shown here is derived from an EMBL/GenBank/DDBJ whole genome shotgun (WGS) entry which is preliminary data.</text>
</comment>
<feature type="region of interest" description="Disordered" evidence="2">
    <location>
        <begin position="1"/>
        <end position="33"/>
    </location>
</feature>
<dbReference type="GeneID" id="39991821"/>
<dbReference type="CDD" id="cd21450">
    <property type="entry name" value="DLC-like_DYNLL1-like"/>
    <property type="match status" value="1"/>
</dbReference>
<dbReference type="InterPro" id="IPR037177">
    <property type="entry name" value="DLC_sf"/>
</dbReference>
<keyword evidence="4" id="KW-1185">Reference proteome</keyword>
<name>A0A1X0NDA2_9TRYP</name>
<dbReference type="EMBL" id="NBCO01000225">
    <property type="protein sequence ID" value="ORC78866.1"/>
    <property type="molecule type" value="Genomic_DNA"/>
</dbReference>
<keyword evidence="1" id="KW-0963">Cytoplasm</keyword>
<reference evidence="3 4" key="1">
    <citation type="submission" date="2017-03" db="EMBL/GenBank/DDBJ databases">
        <title>An alternative strategy for trypanosome survival in the mammalian bloodstream revealed through genome and transcriptome analysis of the ubiquitous bovine parasite Trypanosoma (Megatrypanum) theileri.</title>
        <authorList>
            <person name="Kelly S."/>
            <person name="Ivens A."/>
            <person name="Mott A."/>
            <person name="O'Neill E."/>
            <person name="Emms D."/>
            <person name="Macleod O."/>
            <person name="Voorheis P."/>
            <person name="Matthews J."/>
            <person name="Matthews K."/>
            <person name="Carrington M."/>
        </authorList>
    </citation>
    <scope>NUCLEOTIDE SEQUENCE [LARGE SCALE GENOMIC DNA]</scope>
    <source>
        <strain evidence="3">Edinburgh</strain>
    </source>
</reference>
<dbReference type="OrthoDB" id="10033309at2759"/>
<evidence type="ECO:0000256" key="1">
    <source>
        <dbReference type="RuleBase" id="RU365010"/>
    </source>
</evidence>
<dbReference type="GO" id="GO:0005874">
    <property type="term" value="C:microtubule"/>
    <property type="evidence" value="ECO:0007669"/>
    <property type="project" value="UniProtKB-KW"/>
</dbReference>
<dbReference type="AlphaFoldDB" id="A0A1X0NDA2"/>
<accession>A0A1X0NDA2</accession>
<sequence>MTTSLSSTPALQRRSTHDSSIGPVSSRSSVLVQQDSELDPRAAAIARVPIYVDIPDATLQTIMNIAVEAYSKFVLLPTRNTWRKEEGSRKELEREIERTVVRDIAQMIKKNVEAALGGTWHVVYGRSFATYVTHQRRSFCHFQLDGANVVVWRHGG</sequence>
<comment type="subcellular location">
    <subcellularLocation>
        <location evidence="1">Cytoplasm</location>
        <location evidence="1">Cytoskeleton</location>
    </subcellularLocation>
</comment>
<dbReference type="GO" id="GO:0005868">
    <property type="term" value="C:cytoplasmic dynein complex"/>
    <property type="evidence" value="ECO:0007669"/>
    <property type="project" value="TreeGrafter"/>
</dbReference>
<proteinExistence type="inferred from homology"/>
<evidence type="ECO:0000313" key="4">
    <source>
        <dbReference type="Proteomes" id="UP000192257"/>
    </source>
</evidence>
<dbReference type="InterPro" id="IPR001372">
    <property type="entry name" value="Dynein_light_chain_typ-1/2"/>
</dbReference>
<dbReference type="STRING" id="67003.A0A1X0NDA2"/>
<organism evidence="3 4">
    <name type="scientific">Trypanosoma theileri</name>
    <dbReference type="NCBI Taxonomy" id="67003"/>
    <lineage>
        <taxon>Eukaryota</taxon>
        <taxon>Discoba</taxon>
        <taxon>Euglenozoa</taxon>
        <taxon>Kinetoplastea</taxon>
        <taxon>Metakinetoplastina</taxon>
        <taxon>Trypanosomatida</taxon>
        <taxon>Trypanosomatidae</taxon>
        <taxon>Trypanosoma</taxon>
    </lineage>
</organism>
<evidence type="ECO:0000313" key="3">
    <source>
        <dbReference type="EMBL" id="ORC78866.1"/>
    </source>
</evidence>
<keyword evidence="1" id="KW-0505">Motor protein</keyword>
<dbReference type="GO" id="GO:0007017">
    <property type="term" value="P:microtubule-based process"/>
    <property type="evidence" value="ECO:0007669"/>
    <property type="project" value="InterPro"/>
</dbReference>
<keyword evidence="1" id="KW-0243">Dynein</keyword>
<protein>
    <recommendedName>
        <fullName evidence="1">Dynein light chain</fullName>
    </recommendedName>
</protein>